<accession>A0A6J6ESX1</accession>
<organism evidence="2">
    <name type="scientific">freshwater metagenome</name>
    <dbReference type="NCBI Taxonomy" id="449393"/>
    <lineage>
        <taxon>unclassified sequences</taxon>
        <taxon>metagenomes</taxon>
        <taxon>ecological metagenomes</taxon>
    </lineage>
</organism>
<proteinExistence type="predicted"/>
<dbReference type="AlphaFoldDB" id="A0A6J6ESX1"/>
<evidence type="ECO:0000259" key="1">
    <source>
        <dbReference type="Pfam" id="PF01636"/>
    </source>
</evidence>
<protein>
    <submittedName>
        <fullName evidence="2">Unannotated protein</fullName>
    </submittedName>
</protein>
<dbReference type="InterPro" id="IPR052898">
    <property type="entry name" value="ACAD10-like"/>
</dbReference>
<sequence length="344" mass="37687">MSDAPGIRIDAVTDWLEHNVAGAQGPFRFDVIAGGHSNLTYRVTSANGNRFVLRRPPLGHVLASAHDMGREHRIIHALRDTPVPVAPAVGFCDDPAVNDAPFYVMKFVDGLVVRDRDAAETLLTPDARRRASESIVDTMAAIHRVDPTRVGLGDLGRHEGYIARQLKRWYGQWNQQKTRELPAVDRVHDALLARIPEQGPASLVHGDYRLDNCMVDPDGNVIAVLDWEICTLGDPMADLGLLMVYWTGPGDDASAWTGSACSAPGFLDRADLAARYAEVSGRDTSQLDFYVAFAFWKLVCILEGVYARYLGGALGQRDPAELEPFNQQVLGAAARAEEMLGRLS</sequence>
<dbReference type="Pfam" id="PF01636">
    <property type="entry name" value="APH"/>
    <property type="match status" value="1"/>
</dbReference>
<dbReference type="SUPFAM" id="SSF56112">
    <property type="entry name" value="Protein kinase-like (PK-like)"/>
    <property type="match status" value="1"/>
</dbReference>
<dbReference type="EMBL" id="CAEZTS010000067">
    <property type="protein sequence ID" value="CAB4579087.1"/>
    <property type="molecule type" value="Genomic_DNA"/>
</dbReference>
<dbReference type="Gene3D" id="3.30.200.20">
    <property type="entry name" value="Phosphorylase Kinase, domain 1"/>
    <property type="match status" value="1"/>
</dbReference>
<gene>
    <name evidence="2" type="ORF">UFOPK1722_00891</name>
</gene>
<dbReference type="Gene3D" id="3.90.1200.10">
    <property type="match status" value="1"/>
</dbReference>
<dbReference type="InterPro" id="IPR041726">
    <property type="entry name" value="ACAD10_11_N"/>
</dbReference>
<reference evidence="2" key="1">
    <citation type="submission" date="2020-05" db="EMBL/GenBank/DDBJ databases">
        <authorList>
            <person name="Chiriac C."/>
            <person name="Salcher M."/>
            <person name="Ghai R."/>
            <person name="Kavagutti S V."/>
        </authorList>
    </citation>
    <scope>NUCLEOTIDE SEQUENCE</scope>
</reference>
<dbReference type="InterPro" id="IPR011009">
    <property type="entry name" value="Kinase-like_dom_sf"/>
</dbReference>
<name>A0A6J6ESX1_9ZZZZ</name>
<dbReference type="InterPro" id="IPR002575">
    <property type="entry name" value="Aminoglycoside_PTrfase"/>
</dbReference>
<dbReference type="PANTHER" id="PTHR47829:SF1">
    <property type="entry name" value="HAD FAMILY PHOSPHATASE"/>
    <property type="match status" value="1"/>
</dbReference>
<feature type="domain" description="Aminoglycoside phosphotransferase" evidence="1">
    <location>
        <begin position="31"/>
        <end position="253"/>
    </location>
</feature>
<dbReference type="CDD" id="cd05154">
    <property type="entry name" value="ACAD10_11_N-like"/>
    <property type="match status" value="1"/>
</dbReference>
<evidence type="ECO:0000313" key="2">
    <source>
        <dbReference type="EMBL" id="CAB4579087.1"/>
    </source>
</evidence>
<dbReference type="PANTHER" id="PTHR47829">
    <property type="entry name" value="HYDROLASE, PUTATIVE (AFU_ORTHOLOGUE AFUA_1G12880)-RELATED"/>
    <property type="match status" value="1"/>
</dbReference>